<organism evidence="2 3">
    <name type="scientific">Penicillium canescens</name>
    <dbReference type="NCBI Taxonomy" id="5083"/>
    <lineage>
        <taxon>Eukaryota</taxon>
        <taxon>Fungi</taxon>
        <taxon>Dikarya</taxon>
        <taxon>Ascomycota</taxon>
        <taxon>Pezizomycotina</taxon>
        <taxon>Eurotiomycetes</taxon>
        <taxon>Eurotiomycetidae</taxon>
        <taxon>Eurotiales</taxon>
        <taxon>Aspergillaceae</taxon>
        <taxon>Penicillium</taxon>
    </lineage>
</organism>
<dbReference type="AlphaFoldDB" id="A0AAD6N7H6"/>
<feature type="region of interest" description="Disordered" evidence="1">
    <location>
        <begin position="1"/>
        <end position="72"/>
    </location>
</feature>
<evidence type="ECO:0000313" key="2">
    <source>
        <dbReference type="EMBL" id="KAJ6038299.1"/>
    </source>
</evidence>
<evidence type="ECO:0000256" key="1">
    <source>
        <dbReference type="SAM" id="MobiDB-lite"/>
    </source>
</evidence>
<accession>A0AAD6N7H6</accession>
<dbReference type="EMBL" id="JAQJZL010000009">
    <property type="protein sequence ID" value="KAJ6038299.1"/>
    <property type="molecule type" value="Genomic_DNA"/>
</dbReference>
<reference evidence="2" key="2">
    <citation type="submission" date="2023-01" db="EMBL/GenBank/DDBJ databases">
        <authorList>
            <person name="Petersen C."/>
        </authorList>
    </citation>
    <scope>NUCLEOTIDE SEQUENCE</scope>
    <source>
        <strain evidence="2">IBT 15450</strain>
    </source>
</reference>
<sequence>MASPATKRILSAKKPLVPPKKFMGSDPASQSPIPSQEASEIKPANQAKPINKLSTPTTLKKNIRKLPKKIEN</sequence>
<dbReference type="Proteomes" id="UP001219568">
    <property type="component" value="Unassembled WGS sequence"/>
</dbReference>
<protein>
    <submittedName>
        <fullName evidence="2">Uncharacterized protein</fullName>
    </submittedName>
</protein>
<name>A0AAD6N7H6_PENCN</name>
<reference evidence="2" key="1">
    <citation type="journal article" date="2023" name="IMA Fungus">
        <title>Comparative genomic study of the Penicillium genus elucidates a diverse pangenome and 15 lateral gene transfer events.</title>
        <authorList>
            <person name="Petersen C."/>
            <person name="Sorensen T."/>
            <person name="Nielsen M.R."/>
            <person name="Sondergaard T.E."/>
            <person name="Sorensen J.L."/>
            <person name="Fitzpatrick D.A."/>
            <person name="Frisvad J.C."/>
            <person name="Nielsen K.L."/>
        </authorList>
    </citation>
    <scope>NUCLEOTIDE SEQUENCE</scope>
    <source>
        <strain evidence="2">IBT 15450</strain>
    </source>
</reference>
<gene>
    <name evidence="2" type="ORF">N7460_008070</name>
</gene>
<keyword evidence="3" id="KW-1185">Reference proteome</keyword>
<comment type="caution">
    <text evidence="2">The sequence shown here is derived from an EMBL/GenBank/DDBJ whole genome shotgun (WGS) entry which is preliminary data.</text>
</comment>
<feature type="compositionally biased region" description="Polar residues" evidence="1">
    <location>
        <begin position="27"/>
        <end position="38"/>
    </location>
</feature>
<proteinExistence type="predicted"/>
<evidence type="ECO:0000313" key="3">
    <source>
        <dbReference type="Proteomes" id="UP001219568"/>
    </source>
</evidence>
<feature type="compositionally biased region" description="Basic residues" evidence="1">
    <location>
        <begin position="61"/>
        <end position="72"/>
    </location>
</feature>